<keyword evidence="5 6" id="KW-0472">Membrane</keyword>
<dbReference type="AlphaFoldDB" id="A0A3D9VMA9"/>
<feature type="transmembrane region" description="Helical" evidence="6">
    <location>
        <begin position="211"/>
        <end position="237"/>
    </location>
</feature>
<dbReference type="InterPro" id="IPR000515">
    <property type="entry name" value="MetI-like"/>
</dbReference>
<feature type="transmembrane region" description="Helical" evidence="6">
    <location>
        <begin position="154"/>
        <end position="173"/>
    </location>
</feature>
<evidence type="ECO:0000256" key="4">
    <source>
        <dbReference type="ARBA" id="ARBA00022989"/>
    </source>
</evidence>
<accession>A0A3D9VMA9</accession>
<dbReference type="Gene3D" id="1.10.3720.10">
    <property type="entry name" value="MetI-like"/>
    <property type="match status" value="1"/>
</dbReference>
<dbReference type="InterPro" id="IPR035906">
    <property type="entry name" value="MetI-like_sf"/>
</dbReference>
<evidence type="ECO:0000256" key="2">
    <source>
        <dbReference type="ARBA" id="ARBA00022448"/>
    </source>
</evidence>
<evidence type="ECO:0000259" key="7">
    <source>
        <dbReference type="PROSITE" id="PS50928"/>
    </source>
</evidence>
<feature type="domain" description="ABC transmembrane type-1" evidence="7">
    <location>
        <begin position="81"/>
        <end position="291"/>
    </location>
</feature>
<keyword evidence="2" id="KW-0813">Transport</keyword>
<dbReference type="PANTHER" id="PTHR43839">
    <property type="entry name" value="OPPC IN A BINDING PROTEIN-DEPENDENT TRANSPORT SYSTEM"/>
    <property type="match status" value="1"/>
</dbReference>
<evidence type="ECO:0000313" key="9">
    <source>
        <dbReference type="Proteomes" id="UP000256530"/>
    </source>
</evidence>
<dbReference type="EMBL" id="QTTY01000008">
    <property type="protein sequence ID" value="REF38521.1"/>
    <property type="molecule type" value="Genomic_DNA"/>
</dbReference>
<proteinExistence type="predicted"/>
<keyword evidence="3 6" id="KW-0812">Transmembrane</keyword>
<dbReference type="GO" id="GO:0016020">
    <property type="term" value="C:membrane"/>
    <property type="evidence" value="ECO:0007669"/>
    <property type="project" value="UniProtKB-SubCell"/>
</dbReference>
<evidence type="ECO:0000256" key="5">
    <source>
        <dbReference type="ARBA" id="ARBA00023136"/>
    </source>
</evidence>
<dbReference type="Proteomes" id="UP000256530">
    <property type="component" value="Unassembled WGS sequence"/>
</dbReference>
<evidence type="ECO:0000256" key="1">
    <source>
        <dbReference type="ARBA" id="ARBA00004141"/>
    </source>
</evidence>
<gene>
    <name evidence="8" type="ORF">DET55_108147</name>
</gene>
<dbReference type="PROSITE" id="PS50928">
    <property type="entry name" value="ABC_TM1"/>
    <property type="match status" value="1"/>
</dbReference>
<keyword evidence="4 6" id="KW-1133">Transmembrane helix</keyword>
<evidence type="ECO:0000256" key="3">
    <source>
        <dbReference type="ARBA" id="ARBA00022692"/>
    </source>
</evidence>
<dbReference type="RefSeq" id="WP_113937702.1">
    <property type="nucleotide sequence ID" value="NZ_JBNNVF010000001.1"/>
</dbReference>
<feature type="transmembrane region" description="Helical" evidence="6">
    <location>
        <begin position="123"/>
        <end position="142"/>
    </location>
</feature>
<sequence>MSHSIIRSRRFWFGVSYFIGLVIISYLFTWFGKDLYSNTQLLLKNEDGDVIQAAPFNPLIMPPFGSDRSGYNLFFQLIIGAKFTILFVLGICLIQILIGTLLGGALAYTSSKLQSFVQKVFKPYFFIPTVLWGIMWMAPLMLESQQTGLSMSIIGKQFFILCIVTLPPVIIYISQEINLFMKNEYIISSVLLGASKFYLFRRHIWLYLKEILVILFLQQFVQLFTLLIHLAFFEILIGGRRMSSDLKVFSLTNEWSSLIGLNKNELLMAPWLVLAPLLFFTISIFVLHLMIQGIKEQYNTRFISNDKKKSGERSSFEAKYQKMKVDKSSFARMNLNSIYREKDN</sequence>
<reference evidence="8 9" key="1">
    <citation type="submission" date="2018-08" db="EMBL/GenBank/DDBJ databases">
        <title>Freshwater and sediment microbial communities from various areas in North America, analyzing microbe dynamics in response to fracking.</title>
        <authorList>
            <person name="Lamendella R."/>
        </authorList>
    </citation>
    <scope>NUCLEOTIDE SEQUENCE [LARGE SCALE GENOMIC DNA]</scope>
    <source>
        <strain evidence="8 9">DB-1</strain>
    </source>
</reference>
<evidence type="ECO:0000313" key="8">
    <source>
        <dbReference type="EMBL" id="REF38521.1"/>
    </source>
</evidence>
<evidence type="ECO:0000256" key="6">
    <source>
        <dbReference type="SAM" id="Phobius"/>
    </source>
</evidence>
<dbReference type="GO" id="GO:0055085">
    <property type="term" value="P:transmembrane transport"/>
    <property type="evidence" value="ECO:0007669"/>
    <property type="project" value="InterPro"/>
</dbReference>
<organism evidence="8 9">
    <name type="scientific">Bacillus mycoides</name>
    <dbReference type="NCBI Taxonomy" id="1405"/>
    <lineage>
        <taxon>Bacteria</taxon>
        <taxon>Bacillati</taxon>
        <taxon>Bacillota</taxon>
        <taxon>Bacilli</taxon>
        <taxon>Bacillales</taxon>
        <taxon>Bacillaceae</taxon>
        <taxon>Bacillus</taxon>
        <taxon>Bacillus cereus group</taxon>
    </lineage>
</organism>
<name>A0A3D9VMA9_BACMY</name>
<dbReference type="SUPFAM" id="SSF161098">
    <property type="entry name" value="MetI-like"/>
    <property type="match status" value="1"/>
</dbReference>
<feature type="transmembrane region" description="Helical" evidence="6">
    <location>
        <begin position="12"/>
        <end position="32"/>
    </location>
</feature>
<feature type="transmembrane region" description="Helical" evidence="6">
    <location>
        <begin position="271"/>
        <end position="291"/>
    </location>
</feature>
<comment type="subcellular location">
    <subcellularLocation>
        <location evidence="1">Membrane</location>
        <topology evidence="1">Multi-pass membrane protein</topology>
    </subcellularLocation>
</comment>
<comment type="caution">
    <text evidence="8">The sequence shown here is derived from an EMBL/GenBank/DDBJ whole genome shotgun (WGS) entry which is preliminary data.</text>
</comment>
<protein>
    <submittedName>
        <fullName evidence="8">Peptide/nickel transport system permease protein</fullName>
    </submittedName>
</protein>
<dbReference type="CDD" id="cd06261">
    <property type="entry name" value="TM_PBP2"/>
    <property type="match status" value="1"/>
</dbReference>
<dbReference type="PANTHER" id="PTHR43839:SF3">
    <property type="entry name" value="OLIGOPEPTIDE ABC TRANSPORTER, PERMEASE PROTEIN"/>
    <property type="match status" value="1"/>
</dbReference>
<feature type="transmembrane region" description="Helical" evidence="6">
    <location>
        <begin position="73"/>
        <end position="102"/>
    </location>
</feature>